<organism evidence="1 2">
    <name type="scientific">Anopheles atroparvus</name>
    <name type="common">European mosquito</name>
    <dbReference type="NCBI Taxonomy" id="41427"/>
    <lineage>
        <taxon>Eukaryota</taxon>
        <taxon>Metazoa</taxon>
        <taxon>Ecdysozoa</taxon>
        <taxon>Arthropoda</taxon>
        <taxon>Hexapoda</taxon>
        <taxon>Insecta</taxon>
        <taxon>Pterygota</taxon>
        <taxon>Neoptera</taxon>
        <taxon>Endopterygota</taxon>
        <taxon>Diptera</taxon>
        <taxon>Nematocera</taxon>
        <taxon>Culicoidea</taxon>
        <taxon>Culicidae</taxon>
        <taxon>Anophelinae</taxon>
        <taxon>Anopheles</taxon>
    </lineage>
</organism>
<proteinExistence type="predicted"/>
<evidence type="ECO:0000313" key="1">
    <source>
        <dbReference type="EnsemblMetazoa" id="ENSAATROPP005363"/>
    </source>
</evidence>
<protein>
    <submittedName>
        <fullName evidence="1">Uncharacterized protein</fullName>
    </submittedName>
</protein>
<accession>A0AAG5D426</accession>
<dbReference type="AlphaFoldDB" id="A0AAG5D426"/>
<sequence>MCVWVCLHFRTPNLARRVILTYRCKQSSTMLQSKISQYQTTINHSTYVASQCDKFFTTG</sequence>
<name>A0AAG5D426_ANOAO</name>
<reference evidence="1" key="1">
    <citation type="submission" date="2024-04" db="UniProtKB">
        <authorList>
            <consortium name="EnsemblMetazoa"/>
        </authorList>
    </citation>
    <scope>IDENTIFICATION</scope>
    <source>
        <strain evidence="1">EBRO</strain>
    </source>
</reference>
<dbReference type="Proteomes" id="UP000075880">
    <property type="component" value="Unassembled WGS sequence"/>
</dbReference>
<keyword evidence="2" id="KW-1185">Reference proteome</keyword>
<dbReference type="EnsemblMetazoa" id="ENSAATROPT005863">
    <property type="protein sequence ID" value="ENSAATROPP005363"/>
    <property type="gene ID" value="ENSAATROPG004743"/>
</dbReference>
<evidence type="ECO:0000313" key="2">
    <source>
        <dbReference type="Proteomes" id="UP000075880"/>
    </source>
</evidence>